<feature type="compositionally biased region" description="Pro residues" evidence="5">
    <location>
        <begin position="305"/>
        <end position="320"/>
    </location>
</feature>
<dbReference type="GO" id="GO:0007015">
    <property type="term" value="P:actin filament organization"/>
    <property type="evidence" value="ECO:0007669"/>
    <property type="project" value="InterPro"/>
</dbReference>
<protein>
    <recommendedName>
        <fullName evidence="6">WH1 domain-containing protein</fullName>
    </recommendedName>
</protein>
<dbReference type="CDD" id="cd01205">
    <property type="entry name" value="EVH1_WASP-like"/>
    <property type="match status" value="1"/>
</dbReference>
<comment type="subcellular location">
    <subcellularLocation>
        <location evidence="1">Cytoplasm</location>
        <location evidence="1">Cytoskeleton</location>
    </subcellularLocation>
</comment>
<dbReference type="AlphaFoldDB" id="A0A9Q1FZI2"/>
<sequence length="331" mass="36148">MGLRVCCSLISSRDNALLCTLLGPECSAVASGVAQVYVASMEPGDHGASWRCKGSGVVCLVNDQSLMSYFLRLYSIKRAKLLWEQELYTPFRYSAPRPFFHTFPADDFQAGLNFADEDEAERFLSAVETQIKSARDEERKAFNDSPSSPAQMTLAHALNPSSAQFFWSTLNKSDTKLPSNFNLMNYASKNPEKNFDVNILDPAQQKLFAKAGISEADLKDKQVSRFYTTVEHQGGLEAVQKDSQSPQPQTLRKGSGASSSLALRKGPLPPLPPQSGLHPGRKPCSVPYNISNQPFSATPLTHDAIPPPPSHLAPTIPPGHPTLTQLSASNR</sequence>
<evidence type="ECO:0000256" key="5">
    <source>
        <dbReference type="SAM" id="MobiDB-lite"/>
    </source>
</evidence>
<keyword evidence="2" id="KW-0963">Cytoplasm</keyword>
<dbReference type="Gene3D" id="2.30.29.30">
    <property type="entry name" value="Pleckstrin-homology domain (PH domain)/Phosphotyrosine-binding domain (PTB)"/>
    <property type="match status" value="1"/>
</dbReference>
<dbReference type="Gene3D" id="3.90.810.10">
    <property type="entry name" value="CRIB domain"/>
    <property type="match status" value="1"/>
</dbReference>
<dbReference type="InterPro" id="IPR011026">
    <property type="entry name" value="WAS_C"/>
</dbReference>
<accession>A0A9Q1FZI2</accession>
<keyword evidence="4" id="KW-0206">Cytoskeleton</keyword>
<feature type="compositionally biased region" description="Polar residues" evidence="5">
    <location>
        <begin position="322"/>
        <end position="331"/>
    </location>
</feature>
<dbReference type="SUPFAM" id="SSF50729">
    <property type="entry name" value="PH domain-like"/>
    <property type="match status" value="1"/>
</dbReference>
<feature type="compositionally biased region" description="Polar residues" evidence="5">
    <location>
        <begin position="241"/>
        <end position="261"/>
    </location>
</feature>
<evidence type="ECO:0000313" key="7">
    <source>
        <dbReference type="EMBL" id="KAJ8370571.1"/>
    </source>
</evidence>
<dbReference type="Pfam" id="PF00568">
    <property type="entry name" value="WH1"/>
    <property type="match status" value="1"/>
</dbReference>
<dbReference type="GO" id="GO:0005856">
    <property type="term" value="C:cytoskeleton"/>
    <property type="evidence" value="ECO:0007669"/>
    <property type="project" value="UniProtKB-SubCell"/>
</dbReference>
<comment type="caution">
    <text evidence="7">The sequence shown here is derived from an EMBL/GenBank/DDBJ whole genome shotgun (WGS) entry which is preliminary data.</text>
</comment>
<keyword evidence="8" id="KW-1185">Reference proteome</keyword>
<dbReference type="InterPro" id="IPR036936">
    <property type="entry name" value="CRIB_dom_sf"/>
</dbReference>
<evidence type="ECO:0000256" key="1">
    <source>
        <dbReference type="ARBA" id="ARBA00004245"/>
    </source>
</evidence>
<dbReference type="FunFam" id="2.30.29.30:FF:000130">
    <property type="entry name" value="neural Wiskott-Aldrich syndrome protein"/>
    <property type="match status" value="1"/>
</dbReference>
<feature type="region of interest" description="Disordered" evidence="5">
    <location>
        <begin position="235"/>
        <end position="331"/>
    </location>
</feature>
<dbReference type="InterPro" id="IPR011993">
    <property type="entry name" value="PH-like_dom_sf"/>
</dbReference>
<evidence type="ECO:0000256" key="3">
    <source>
        <dbReference type="ARBA" id="ARBA00022553"/>
    </source>
</evidence>
<feature type="compositionally biased region" description="Polar residues" evidence="5">
    <location>
        <begin position="288"/>
        <end position="299"/>
    </location>
</feature>
<organism evidence="7 8">
    <name type="scientific">Synaphobranchus kaupii</name>
    <name type="common">Kaup's arrowtooth eel</name>
    <dbReference type="NCBI Taxonomy" id="118154"/>
    <lineage>
        <taxon>Eukaryota</taxon>
        <taxon>Metazoa</taxon>
        <taxon>Chordata</taxon>
        <taxon>Craniata</taxon>
        <taxon>Vertebrata</taxon>
        <taxon>Euteleostomi</taxon>
        <taxon>Actinopterygii</taxon>
        <taxon>Neopterygii</taxon>
        <taxon>Teleostei</taxon>
        <taxon>Anguilliformes</taxon>
        <taxon>Synaphobranchidae</taxon>
        <taxon>Synaphobranchus</taxon>
    </lineage>
</organism>
<reference evidence="7" key="1">
    <citation type="journal article" date="2023" name="Science">
        <title>Genome structures resolve the early diversification of teleost fishes.</title>
        <authorList>
            <person name="Parey E."/>
            <person name="Louis A."/>
            <person name="Montfort J."/>
            <person name="Bouchez O."/>
            <person name="Roques C."/>
            <person name="Iampietro C."/>
            <person name="Lluch J."/>
            <person name="Castinel A."/>
            <person name="Donnadieu C."/>
            <person name="Desvignes T."/>
            <person name="Floi Bucao C."/>
            <person name="Jouanno E."/>
            <person name="Wen M."/>
            <person name="Mejri S."/>
            <person name="Dirks R."/>
            <person name="Jansen H."/>
            <person name="Henkel C."/>
            <person name="Chen W.J."/>
            <person name="Zahm M."/>
            <person name="Cabau C."/>
            <person name="Klopp C."/>
            <person name="Thompson A.W."/>
            <person name="Robinson-Rechavi M."/>
            <person name="Braasch I."/>
            <person name="Lecointre G."/>
            <person name="Bobe J."/>
            <person name="Postlethwait J.H."/>
            <person name="Berthelot C."/>
            <person name="Roest Crollius H."/>
            <person name="Guiguen Y."/>
        </authorList>
    </citation>
    <scope>NUCLEOTIDE SEQUENCE</scope>
    <source>
        <strain evidence="7">WJC10195</strain>
    </source>
</reference>
<dbReference type="PROSITE" id="PS50229">
    <property type="entry name" value="WH1"/>
    <property type="match status" value="1"/>
</dbReference>
<evidence type="ECO:0000256" key="4">
    <source>
        <dbReference type="ARBA" id="ARBA00023212"/>
    </source>
</evidence>
<feature type="domain" description="WH1" evidence="6">
    <location>
        <begin position="21"/>
        <end position="134"/>
    </location>
</feature>
<proteinExistence type="predicted"/>
<dbReference type="SMART" id="SM00461">
    <property type="entry name" value="WH1"/>
    <property type="match status" value="1"/>
</dbReference>
<name>A0A9Q1FZI2_SYNKA</name>
<gene>
    <name evidence="7" type="ORF">SKAU_G00105990</name>
</gene>
<evidence type="ECO:0000256" key="2">
    <source>
        <dbReference type="ARBA" id="ARBA00022490"/>
    </source>
</evidence>
<evidence type="ECO:0000259" key="6">
    <source>
        <dbReference type="PROSITE" id="PS50229"/>
    </source>
</evidence>
<dbReference type="SUPFAM" id="SSF47912">
    <property type="entry name" value="Wiscott-Aldrich syndrome protein, WASP, C-terminal domain"/>
    <property type="match status" value="1"/>
</dbReference>
<dbReference type="OrthoDB" id="8963340at2759"/>
<dbReference type="InterPro" id="IPR033927">
    <property type="entry name" value="WASPfam_EVH1"/>
</dbReference>
<dbReference type="InterPro" id="IPR000697">
    <property type="entry name" value="WH1/EVH1_dom"/>
</dbReference>
<dbReference type="EMBL" id="JAINUF010000003">
    <property type="protein sequence ID" value="KAJ8370571.1"/>
    <property type="molecule type" value="Genomic_DNA"/>
</dbReference>
<evidence type="ECO:0000313" key="8">
    <source>
        <dbReference type="Proteomes" id="UP001152622"/>
    </source>
</evidence>
<dbReference type="Proteomes" id="UP001152622">
    <property type="component" value="Chromosome 3"/>
</dbReference>
<keyword evidence="3" id="KW-0597">Phosphoprotein</keyword>